<reference evidence="9" key="1">
    <citation type="submission" date="2025-08" db="UniProtKB">
        <authorList>
            <consortium name="RefSeq"/>
        </authorList>
    </citation>
    <scope>IDENTIFICATION</scope>
    <source>
        <tissue evidence="9">Tentacle</tissue>
    </source>
</reference>
<evidence type="ECO:0000256" key="5">
    <source>
        <dbReference type="RuleBase" id="RU000688"/>
    </source>
</evidence>
<feature type="transmembrane region" description="Helical" evidence="6">
    <location>
        <begin position="154"/>
        <end position="173"/>
    </location>
</feature>
<dbReference type="RefSeq" id="XP_031569710.1">
    <property type="nucleotide sequence ID" value="XM_031713850.1"/>
</dbReference>
<sequence>MIDVSCNCSAVISNSTNTSPKLPPEYLSVIKKVCYFIIAILALFGNTLVSLFFCQKRKTLLKKSYYIILLALAITDIVTAFFLFITPAFLFIDSFPEPTNRTALWIYCKVLWGRLLLFIFGVASVYLILLLTIDRWYAVMKPTKYKTYITKTKVIRGIVLSYFLGALFIIPSHPNIKIIPENPSGQRCSFDRTPHLQVTVTINFFTKALFPFIAIAVMYSNILYKMKSSSLFQQHMKEPRKHITKIAFGASLTILICWLPNQINLLLYAYGMSSVETSFHDFTVGLVFMTSCINPILYGLTSKKFRKGYWETLKSFKRMFQPFFKLSTSLRTQIEPALGSDVVREPGERHRAVECSLTRVCKIQSDEQIDAKT</sequence>
<comment type="similarity">
    <text evidence="5">Belongs to the G-protein coupled receptor 1 family.</text>
</comment>
<evidence type="ECO:0000256" key="3">
    <source>
        <dbReference type="ARBA" id="ARBA00022989"/>
    </source>
</evidence>
<keyword evidence="4 6" id="KW-0472">Membrane</keyword>
<dbReference type="OrthoDB" id="5965524at2759"/>
<dbReference type="Gene3D" id="1.20.1070.10">
    <property type="entry name" value="Rhodopsin 7-helix transmembrane proteins"/>
    <property type="match status" value="1"/>
</dbReference>
<dbReference type="GO" id="GO:0016020">
    <property type="term" value="C:membrane"/>
    <property type="evidence" value="ECO:0007669"/>
    <property type="project" value="UniProtKB-SubCell"/>
</dbReference>
<dbReference type="InterPro" id="IPR017452">
    <property type="entry name" value="GPCR_Rhodpsn_7TM"/>
</dbReference>
<evidence type="ECO:0000256" key="1">
    <source>
        <dbReference type="ARBA" id="ARBA00004370"/>
    </source>
</evidence>
<dbReference type="PANTHER" id="PTHR45698:SF1">
    <property type="entry name" value="TRACE AMINE-ASSOCIATED RECEPTOR 13C-LIKE"/>
    <property type="match status" value="1"/>
</dbReference>
<proteinExistence type="inferred from homology"/>
<gene>
    <name evidence="9" type="primary">LOC116304165</name>
</gene>
<dbReference type="SUPFAM" id="SSF81321">
    <property type="entry name" value="Family A G protein-coupled receptor-like"/>
    <property type="match status" value="1"/>
</dbReference>
<feature type="domain" description="G-protein coupled receptors family 1 profile" evidence="7">
    <location>
        <begin position="45"/>
        <end position="298"/>
    </location>
</feature>
<evidence type="ECO:0000256" key="2">
    <source>
        <dbReference type="ARBA" id="ARBA00022692"/>
    </source>
</evidence>
<keyword evidence="8" id="KW-1185">Reference proteome</keyword>
<feature type="transmembrane region" description="Helical" evidence="6">
    <location>
        <begin position="204"/>
        <end position="224"/>
    </location>
</feature>
<dbReference type="FunCoup" id="A0A6P8IU12">
    <property type="interactions" value="682"/>
</dbReference>
<dbReference type="InterPro" id="IPR000276">
    <property type="entry name" value="GPCR_Rhodpsn"/>
</dbReference>
<evidence type="ECO:0000256" key="6">
    <source>
        <dbReference type="SAM" id="Phobius"/>
    </source>
</evidence>
<dbReference type="InParanoid" id="A0A6P8IU12"/>
<feature type="transmembrane region" description="Helical" evidence="6">
    <location>
        <begin position="35"/>
        <end position="54"/>
    </location>
</feature>
<dbReference type="PANTHER" id="PTHR45698">
    <property type="entry name" value="TRACE AMINE-ASSOCIATED RECEPTOR 19N-RELATED"/>
    <property type="match status" value="1"/>
</dbReference>
<keyword evidence="2 5" id="KW-0812">Transmembrane</keyword>
<dbReference type="SMART" id="SM01381">
    <property type="entry name" value="7TM_GPCR_Srsx"/>
    <property type="match status" value="1"/>
</dbReference>
<protein>
    <submittedName>
        <fullName evidence="9">Type-1 angiotensin II receptor-like</fullName>
    </submittedName>
</protein>
<evidence type="ECO:0000313" key="8">
    <source>
        <dbReference type="Proteomes" id="UP000515163"/>
    </source>
</evidence>
<dbReference type="PROSITE" id="PS00237">
    <property type="entry name" value="G_PROTEIN_RECEP_F1_1"/>
    <property type="match status" value="1"/>
</dbReference>
<name>A0A6P8IU12_ACTTE</name>
<dbReference type="AlphaFoldDB" id="A0A6P8IU12"/>
<feature type="transmembrane region" description="Helical" evidence="6">
    <location>
        <begin position="66"/>
        <end position="92"/>
    </location>
</feature>
<evidence type="ECO:0000256" key="4">
    <source>
        <dbReference type="ARBA" id="ARBA00023136"/>
    </source>
</evidence>
<keyword evidence="5" id="KW-0807">Transducer</keyword>
<dbReference type="GeneID" id="116304165"/>
<feature type="transmembrane region" description="Helical" evidence="6">
    <location>
        <begin position="245"/>
        <end position="270"/>
    </location>
</feature>
<keyword evidence="5" id="KW-0297">G-protein coupled receptor</keyword>
<organism evidence="8 9">
    <name type="scientific">Actinia tenebrosa</name>
    <name type="common">Australian red waratah sea anemone</name>
    <dbReference type="NCBI Taxonomy" id="6105"/>
    <lineage>
        <taxon>Eukaryota</taxon>
        <taxon>Metazoa</taxon>
        <taxon>Cnidaria</taxon>
        <taxon>Anthozoa</taxon>
        <taxon>Hexacorallia</taxon>
        <taxon>Actiniaria</taxon>
        <taxon>Actiniidae</taxon>
        <taxon>Actinia</taxon>
    </lineage>
</organism>
<keyword evidence="3 6" id="KW-1133">Transmembrane helix</keyword>
<evidence type="ECO:0000313" key="9">
    <source>
        <dbReference type="RefSeq" id="XP_031569710.1"/>
    </source>
</evidence>
<dbReference type="KEGG" id="aten:116304165"/>
<feature type="transmembrane region" description="Helical" evidence="6">
    <location>
        <begin position="282"/>
        <end position="300"/>
    </location>
</feature>
<accession>A0A6P8IU12</accession>
<dbReference type="CDD" id="cd00637">
    <property type="entry name" value="7tm_classA_rhodopsin-like"/>
    <property type="match status" value="1"/>
</dbReference>
<feature type="transmembrane region" description="Helical" evidence="6">
    <location>
        <begin position="112"/>
        <end position="133"/>
    </location>
</feature>
<dbReference type="Pfam" id="PF00001">
    <property type="entry name" value="7tm_1"/>
    <property type="match status" value="1"/>
</dbReference>
<dbReference type="PRINTS" id="PR00237">
    <property type="entry name" value="GPCRRHODOPSN"/>
</dbReference>
<comment type="subcellular location">
    <subcellularLocation>
        <location evidence="1">Membrane</location>
    </subcellularLocation>
</comment>
<keyword evidence="5" id="KW-0675">Receptor</keyword>
<dbReference type="PROSITE" id="PS50262">
    <property type="entry name" value="G_PROTEIN_RECEP_F1_2"/>
    <property type="match status" value="1"/>
</dbReference>
<evidence type="ECO:0000259" key="7">
    <source>
        <dbReference type="PROSITE" id="PS50262"/>
    </source>
</evidence>
<dbReference type="GO" id="GO:0004930">
    <property type="term" value="F:G protein-coupled receptor activity"/>
    <property type="evidence" value="ECO:0007669"/>
    <property type="project" value="UniProtKB-KW"/>
</dbReference>
<dbReference type="Proteomes" id="UP000515163">
    <property type="component" value="Unplaced"/>
</dbReference>